<feature type="transmembrane region" description="Helical" evidence="3">
    <location>
        <begin position="27"/>
        <end position="50"/>
    </location>
</feature>
<dbReference type="PRINTS" id="PR00385">
    <property type="entry name" value="P450"/>
</dbReference>
<comment type="cofactor">
    <cofactor evidence="1">
        <name>heme</name>
        <dbReference type="ChEBI" id="CHEBI:30413"/>
    </cofactor>
</comment>
<gene>
    <name evidence="4" type="ORF">KP509_06G085900</name>
</gene>
<organism evidence="4 5">
    <name type="scientific">Ceratopteris richardii</name>
    <name type="common">Triangle waterfern</name>
    <dbReference type="NCBI Taxonomy" id="49495"/>
    <lineage>
        <taxon>Eukaryota</taxon>
        <taxon>Viridiplantae</taxon>
        <taxon>Streptophyta</taxon>
        <taxon>Embryophyta</taxon>
        <taxon>Tracheophyta</taxon>
        <taxon>Polypodiopsida</taxon>
        <taxon>Polypodiidae</taxon>
        <taxon>Polypodiales</taxon>
        <taxon>Pteridineae</taxon>
        <taxon>Pteridaceae</taxon>
        <taxon>Parkerioideae</taxon>
        <taxon>Ceratopteris</taxon>
    </lineage>
</organism>
<dbReference type="InterPro" id="IPR036396">
    <property type="entry name" value="Cyt_P450_sf"/>
</dbReference>
<keyword evidence="1 2" id="KW-0479">Metal-binding</keyword>
<evidence type="ECO:0008006" key="6">
    <source>
        <dbReference type="Google" id="ProtNLM"/>
    </source>
</evidence>
<name>A0A8T2UQX5_CERRI</name>
<reference evidence="4" key="1">
    <citation type="submission" date="2021-08" db="EMBL/GenBank/DDBJ databases">
        <title>WGS assembly of Ceratopteris richardii.</title>
        <authorList>
            <person name="Marchant D.B."/>
            <person name="Chen G."/>
            <person name="Jenkins J."/>
            <person name="Shu S."/>
            <person name="Leebens-Mack J."/>
            <person name="Grimwood J."/>
            <person name="Schmutz J."/>
            <person name="Soltis P."/>
            <person name="Soltis D."/>
            <person name="Chen Z.-H."/>
        </authorList>
    </citation>
    <scope>NUCLEOTIDE SEQUENCE</scope>
    <source>
        <strain evidence="4">Whitten #5841</strain>
        <tissue evidence="4">Leaf</tissue>
    </source>
</reference>
<dbReference type="PANTHER" id="PTHR24281">
    <property type="entry name" value="STEROID 21-HYDROXYLASE-RELATED"/>
    <property type="match status" value="1"/>
</dbReference>
<dbReference type="InterPro" id="IPR001128">
    <property type="entry name" value="Cyt_P450"/>
</dbReference>
<proteinExistence type="inferred from homology"/>
<dbReference type="Gene3D" id="1.10.630.10">
    <property type="entry name" value="Cytochrome P450"/>
    <property type="match status" value="1"/>
</dbReference>
<dbReference type="AlphaFoldDB" id="A0A8T2UQX5"/>
<dbReference type="SUPFAM" id="SSF48264">
    <property type="entry name" value="Cytochrome P450"/>
    <property type="match status" value="1"/>
</dbReference>
<evidence type="ECO:0000313" key="5">
    <source>
        <dbReference type="Proteomes" id="UP000825935"/>
    </source>
</evidence>
<feature type="binding site" description="axial binding residue" evidence="1">
    <location>
        <position position="545"/>
    </location>
    <ligand>
        <name>heme</name>
        <dbReference type="ChEBI" id="CHEBI:30413"/>
    </ligand>
    <ligandPart>
        <name>Fe</name>
        <dbReference type="ChEBI" id="CHEBI:18248"/>
    </ligandPart>
</feature>
<dbReference type="Pfam" id="PF00067">
    <property type="entry name" value="p450"/>
    <property type="match status" value="2"/>
</dbReference>
<dbReference type="OrthoDB" id="3934656at2759"/>
<evidence type="ECO:0000313" key="4">
    <source>
        <dbReference type="EMBL" id="KAH7435965.1"/>
    </source>
</evidence>
<keyword evidence="3" id="KW-0812">Transmembrane</keyword>
<keyword evidence="2" id="KW-0560">Oxidoreductase</keyword>
<dbReference type="PROSITE" id="PS00086">
    <property type="entry name" value="CYTOCHROME_P450"/>
    <property type="match status" value="1"/>
</dbReference>
<keyword evidence="1 2" id="KW-0408">Iron</keyword>
<evidence type="ECO:0000256" key="1">
    <source>
        <dbReference type="PIRSR" id="PIRSR602401-1"/>
    </source>
</evidence>
<dbReference type="GO" id="GO:0005506">
    <property type="term" value="F:iron ion binding"/>
    <property type="evidence" value="ECO:0007669"/>
    <property type="project" value="InterPro"/>
</dbReference>
<protein>
    <recommendedName>
        <fullName evidence="6">Cytochrome P450</fullName>
    </recommendedName>
</protein>
<keyword evidence="2" id="KW-0503">Monooxygenase</keyword>
<keyword evidence="3" id="KW-1133">Transmembrane helix</keyword>
<evidence type="ECO:0000256" key="3">
    <source>
        <dbReference type="SAM" id="Phobius"/>
    </source>
</evidence>
<keyword evidence="5" id="KW-1185">Reference proteome</keyword>
<dbReference type="GO" id="GO:0004497">
    <property type="term" value="F:monooxygenase activity"/>
    <property type="evidence" value="ECO:0007669"/>
    <property type="project" value="UniProtKB-KW"/>
</dbReference>
<dbReference type="GO" id="GO:0020037">
    <property type="term" value="F:heme binding"/>
    <property type="evidence" value="ECO:0007669"/>
    <property type="project" value="InterPro"/>
</dbReference>
<comment type="similarity">
    <text evidence="2">Belongs to the cytochrome P450 family.</text>
</comment>
<dbReference type="OMA" id="ISERCKV"/>
<dbReference type="Proteomes" id="UP000825935">
    <property type="component" value="Chromosome 6"/>
</dbReference>
<dbReference type="EMBL" id="CM035411">
    <property type="protein sequence ID" value="KAH7435965.1"/>
    <property type="molecule type" value="Genomic_DNA"/>
</dbReference>
<dbReference type="InterPro" id="IPR017972">
    <property type="entry name" value="Cyt_P450_CS"/>
</dbReference>
<dbReference type="PRINTS" id="PR00463">
    <property type="entry name" value="EP450I"/>
</dbReference>
<keyword evidence="1 2" id="KW-0349">Heme</keyword>
<sequence>MDSREHDALQRKQRLALLECISSEQMVVVSMISSITVIFILHHVICALAYRSKGRKVNDVNGRPPCPWRIPFLGNLHHLFLLKPLLEHQALAHLARQYGPIMRFYLGSRPALFVSNYAAAQSFFQANERHFASRPYFKFYDWLLYGHHNGVAFSSYSPRWKKMRRFCILQLFTPQRIMSSSKILEEEVALVVNDVCRLCKSSEDGSVSVNVAHLAHLVVSNIMGRLTLSKRMCDTHAHGETLIDMFKRTNDAIVPAMTDFLPPILGPVLDFKSKWRMIQTHKHIDAFWTLILEDRRGRQDSADACGDHWSHADFLGALLSDKEVMELGDDNIKATLMDILGAGSETSSITIEWAMAELLRNPGCLSKLRNELDKSCQQEDILHVPAHLSFPILGSRWARKHVLLSSSSPSLVSSSRFPSSASGTEDFEACTETTSSLRCPSYVSCSQVSQMPYLRAVIKETLRLHPPVPLLIPRGLSAPDEVAEQHGFEDEAILFLNAWAIGRDEEVWQDPELFKPERFINEGSNSSRSSSIMRTLPFGTGRRRCPGMPLAMCIMELTLAAFARNFAWEIPTIETQRTAELDMSEKSGSAGTHKAKPLEAVLRPRVVR</sequence>
<keyword evidence="3" id="KW-0472">Membrane</keyword>
<evidence type="ECO:0000256" key="2">
    <source>
        <dbReference type="RuleBase" id="RU000461"/>
    </source>
</evidence>
<dbReference type="InterPro" id="IPR002401">
    <property type="entry name" value="Cyt_P450_E_grp-I"/>
</dbReference>
<dbReference type="GO" id="GO:0016705">
    <property type="term" value="F:oxidoreductase activity, acting on paired donors, with incorporation or reduction of molecular oxygen"/>
    <property type="evidence" value="ECO:0007669"/>
    <property type="project" value="InterPro"/>
</dbReference>
<comment type="caution">
    <text evidence="4">The sequence shown here is derived from an EMBL/GenBank/DDBJ whole genome shotgun (WGS) entry which is preliminary data.</text>
</comment>
<accession>A0A8T2UQX5</accession>